<sequence>MYGQIRNEKTFGSKALLPDDLKELLRNKIWNPKQLAKKKHGIIKVIDIMDFQGSFISNFRSMYARQGTPNSSNFNSNAQRRVPLVIALNKCDLLIANARKQISNQMIADWAMHECLRYGVKPDAIVCISAKKGENCKQLLETMMRLLPIETSDRVMSYSYERYREIYVIGKASVGKSTLLNHLQQLNLISSGRERKLTTSLLPGTTLNVIPFTVQGYGRTRLFDTPGVIQDSDNCLIQKFTVEELKMVSHKKEVKPVTYRIGKGQSMIIGSLIELRIMDGSNYFVTLFAAPQVTCHICKWTKTQSQKDVADASADDNDNGNVAMSQVNQLLLKHGGRLFRPVAERSRVREFWPLEFKKEWTFDGLGWQYPVCDIVFPGIGWVSLAGSKSITVQVHGPANYKVGVRKPLLPHGFKKNVRTLHTSLIFFKAMKKYKKRPAILRKIFFAYNEIIRISKICYYEIISFKTILSSFLHFTLKNCSKNGSTYFEQENFKKQKDTYWESRH</sequence>
<dbReference type="InterPro" id="IPR027417">
    <property type="entry name" value="P-loop_NTPase"/>
</dbReference>
<organism evidence="3 4">
    <name type="scientific">Reticulomyxa filosa</name>
    <dbReference type="NCBI Taxonomy" id="46433"/>
    <lineage>
        <taxon>Eukaryota</taxon>
        <taxon>Sar</taxon>
        <taxon>Rhizaria</taxon>
        <taxon>Retaria</taxon>
        <taxon>Foraminifera</taxon>
        <taxon>Monothalamids</taxon>
        <taxon>Reticulomyxidae</taxon>
        <taxon>Reticulomyxa</taxon>
    </lineage>
</organism>
<protein>
    <submittedName>
        <fullName evidence="3">Uncharacterized protein</fullName>
    </submittedName>
</protein>
<dbReference type="GO" id="GO:0005525">
    <property type="term" value="F:GTP binding"/>
    <property type="evidence" value="ECO:0007669"/>
    <property type="project" value="InterPro"/>
</dbReference>
<evidence type="ECO:0000259" key="2">
    <source>
        <dbReference type="Pfam" id="PF01926"/>
    </source>
</evidence>
<evidence type="ECO:0000313" key="4">
    <source>
        <dbReference type="Proteomes" id="UP000023152"/>
    </source>
</evidence>
<reference evidence="3 4" key="1">
    <citation type="journal article" date="2013" name="Curr. Biol.">
        <title>The Genome of the Foraminiferan Reticulomyxa filosa.</title>
        <authorList>
            <person name="Glockner G."/>
            <person name="Hulsmann N."/>
            <person name="Schleicher M."/>
            <person name="Noegel A.A."/>
            <person name="Eichinger L."/>
            <person name="Gallinger C."/>
            <person name="Pawlowski J."/>
            <person name="Sierra R."/>
            <person name="Euteneuer U."/>
            <person name="Pillet L."/>
            <person name="Moustafa A."/>
            <person name="Platzer M."/>
            <person name="Groth M."/>
            <person name="Szafranski K."/>
            <person name="Schliwa M."/>
        </authorList>
    </citation>
    <scope>NUCLEOTIDE SEQUENCE [LARGE SCALE GENOMIC DNA]</scope>
</reference>
<accession>X6MJW8</accession>
<dbReference type="Proteomes" id="UP000023152">
    <property type="component" value="Unassembled WGS sequence"/>
</dbReference>
<keyword evidence="4" id="KW-1185">Reference proteome</keyword>
<dbReference type="GO" id="GO:0005739">
    <property type="term" value="C:mitochondrion"/>
    <property type="evidence" value="ECO:0007669"/>
    <property type="project" value="TreeGrafter"/>
</dbReference>
<feature type="domain" description="Tr-type G" evidence="1">
    <location>
        <begin position="75"/>
        <end position="148"/>
    </location>
</feature>
<dbReference type="InterPro" id="IPR050896">
    <property type="entry name" value="Mito_lipid_metab_GTPase"/>
</dbReference>
<evidence type="ECO:0000259" key="1">
    <source>
        <dbReference type="Pfam" id="PF00009"/>
    </source>
</evidence>
<dbReference type="InterPro" id="IPR006073">
    <property type="entry name" value="GTP-bd"/>
</dbReference>
<dbReference type="OMA" id="HYNEVQD"/>
<dbReference type="GO" id="GO:0003924">
    <property type="term" value="F:GTPase activity"/>
    <property type="evidence" value="ECO:0007669"/>
    <property type="project" value="InterPro"/>
</dbReference>
<feature type="domain" description="G" evidence="2">
    <location>
        <begin position="166"/>
        <end position="244"/>
    </location>
</feature>
<dbReference type="SUPFAM" id="SSF52540">
    <property type="entry name" value="P-loop containing nucleoside triphosphate hydrolases"/>
    <property type="match status" value="1"/>
</dbReference>
<dbReference type="Gene3D" id="3.40.50.300">
    <property type="entry name" value="P-loop containing nucleotide triphosphate hydrolases"/>
    <property type="match status" value="1"/>
</dbReference>
<dbReference type="EMBL" id="ASPP01020178">
    <property type="protein sequence ID" value="ETO14164.1"/>
    <property type="molecule type" value="Genomic_DNA"/>
</dbReference>
<comment type="caution">
    <text evidence="3">The sequence shown here is derived from an EMBL/GenBank/DDBJ whole genome shotgun (WGS) entry which is preliminary data.</text>
</comment>
<dbReference type="PANTHER" id="PTHR46434:SF1">
    <property type="entry name" value="GENETIC INTERACTOR OF PROHIBITINS 3, MITOCHONDRIAL"/>
    <property type="match status" value="1"/>
</dbReference>
<name>X6MJW8_RETFI</name>
<dbReference type="Pfam" id="PF01926">
    <property type="entry name" value="MMR_HSR1"/>
    <property type="match status" value="1"/>
</dbReference>
<gene>
    <name evidence="3" type="ORF">RFI_23203</name>
</gene>
<dbReference type="InterPro" id="IPR000795">
    <property type="entry name" value="T_Tr_GTP-bd_dom"/>
</dbReference>
<proteinExistence type="predicted"/>
<dbReference type="AlphaFoldDB" id="X6MJW8"/>
<dbReference type="Pfam" id="PF00009">
    <property type="entry name" value="GTP_EFTU"/>
    <property type="match status" value="1"/>
</dbReference>
<evidence type="ECO:0000313" key="3">
    <source>
        <dbReference type="EMBL" id="ETO14164.1"/>
    </source>
</evidence>
<dbReference type="OrthoDB" id="1696305at2759"/>
<dbReference type="PANTHER" id="PTHR46434">
    <property type="entry name" value="GENETIC INTERACTOR OF PROHIBITINS 3, MITOCHONDRIAL"/>
    <property type="match status" value="1"/>
</dbReference>